<dbReference type="RefSeq" id="XP_007292309.1">
    <property type="nucleotide sequence ID" value="XM_007292247.1"/>
</dbReference>
<dbReference type="OrthoDB" id="3560016at2759"/>
<dbReference type="AlphaFoldDB" id="K1XXM7"/>
<gene>
    <name evidence="4" type="ORF">MBM_04420</name>
</gene>
<feature type="compositionally biased region" description="Low complexity" evidence="1">
    <location>
        <begin position="142"/>
        <end position="211"/>
    </location>
</feature>
<dbReference type="PANTHER" id="PTHR16861:SF4">
    <property type="entry name" value="SH3 DOMAIN PROTEIN (AFU_ORTHOLOGUE AFUA_1G13610)"/>
    <property type="match status" value="1"/>
</dbReference>
<evidence type="ECO:0000256" key="1">
    <source>
        <dbReference type="SAM" id="MobiDB-lite"/>
    </source>
</evidence>
<organism evidence="4 5">
    <name type="scientific">Marssonina brunnea f. sp. multigermtubi (strain MB_m1)</name>
    <name type="common">Marssonina leaf spot fungus</name>
    <dbReference type="NCBI Taxonomy" id="1072389"/>
    <lineage>
        <taxon>Eukaryota</taxon>
        <taxon>Fungi</taxon>
        <taxon>Dikarya</taxon>
        <taxon>Ascomycota</taxon>
        <taxon>Pezizomycotina</taxon>
        <taxon>Leotiomycetes</taxon>
        <taxon>Helotiales</taxon>
        <taxon>Drepanopezizaceae</taxon>
        <taxon>Drepanopeziza</taxon>
    </lineage>
</organism>
<dbReference type="InParanoid" id="K1XXM7"/>
<dbReference type="OMA" id="DCINTCI"/>
<feature type="region of interest" description="Disordered" evidence="1">
    <location>
        <begin position="142"/>
        <end position="218"/>
    </location>
</feature>
<dbReference type="PANTHER" id="PTHR16861">
    <property type="entry name" value="GLYCOPROTEIN 38"/>
    <property type="match status" value="1"/>
</dbReference>
<evidence type="ECO:0000313" key="4">
    <source>
        <dbReference type="EMBL" id="EKD17559.1"/>
    </source>
</evidence>
<evidence type="ECO:0000313" key="5">
    <source>
        <dbReference type="Proteomes" id="UP000006753"/>
    </source>
</evidence>
<proteinExistence type="predicted"/>
<protein>
    <submittedName>
        <fullName evidence="4">Uncharacterized protein</fullName>
    </submittedName>
</protein>
<keyword evidence="5" id="KW-1185">Reference proteome</keyword>
<dbReference type="KEGG" id="mbe:MBM_04420"/>
<accession>K1XXM7</accession>
<evidence type="ECO:0000256" key="3">
    <source>
        <dbReference type="SAM" id="SignalP"/>
    </source>
</evidence>
<feature type="chain" id="PRO_5003853552" evidence="3">
    <location>
        <begin position="19"/>
        <end position="319"/>
    </location>
</feature>
<keyword evidence="3" id="KW-0732">Signal</keyword>
<dbReference type="GeneID" id="18760355"/>
<evidence type="ECO:0000256" key="2">
    <source>
        <dbReference type="SAM" id="Phobius"/>
    </source>
</evidence>
<keyword evidence="2" id="KW-0812">Transmembrane</keyword>
<reference evidence="4 5" key="1">
    <citation type="journal article" date="2012" name="BMC Genomics">
        <title>Sequencing the genome of Marssonina brunnea reveals fungus-poplar co-evolution.</title>
        <authorList>
            <person name="Zhu S."/>
            <person name="Cao Y.-Z."/>
            <person name="Jiang C."/>
            <person name="Tan B.-Y."/>
            <person name="Wang Z."/>
            <person name="Feng S."/>
            <person name="Zhang L."/>
            <person name="Su X.-H."/>
            <person name="Brejova B."/>
            <person name="Vinar T."/>
            <person name="Xu M."/>
            <person name="Wang M.-X."/>
            <person name="Zhang S.-G."/>
            <person name="Huang M.-R."/>
            <person name="Wu R."/>
            <person name="Zhou Y."/>
        </authorList>
    </citation>
    <scope>NUCLEOTIDE SEQUENCE [LARGE SCALE GENOMIC DNA]</scope>
    <source>
        <strain evidence="4 5">MB_m1</strain>
    </source>
</reference>
<sequence length="319" mass="32987">MRIGFLAVSLLAAGRAAAVNEFNVNFPTSFSFNTTTKFFWGDGQGTDLTGLLVVGDTNPAVSYSLPLDSSACKKATIVGGVQDCVQFANNGTASFGGPYAANLVLGNKYHLVLQYTSSDLSSAGTSNSPVFTMINPIVSVPSTAKSTSSKPSSTKPSSATLSKASSSIVRPSSSGRLSSSPTTSRTSRATTSSSPLASTTTSASPPASSTTQDGEGLTPGAKAGIAIGVLAMSALASVAAYFLYRRRRASKKKKEEEARRRDTTGTNFQDIDIQLGSPVSRYEGGAGWKKKRGTPQAVGNAPQPWGRESVGLQGQGTPF</sequence>
<keyword evidence="2" id="KW-1133">Transmembrane helix</keyword>
<name>K1XXM7_MARBU</name>
<feature type="signal peptide" evidence="3">
    <location>
        <begin position="1"/>
        <end position="18"/>
    </location>
</feature>
<feature type="region of interest" description="Disordered" evidence="1">
    <location>
        <begin position="274"/>
        <end position="319"/>
    </location>
</feature>
<dbReference type="Proteomes" id="UP000006753">
    <property type="component" value="Unassembled WGS sequence"/>
</dbReference>
<keyword evidence="2" id="KW-0472">Membrane</keyword>
<feature type="transmembrane region" description="Helical" evidence="2">
    <location>
        <begin position="223"/>
        <end position="244"/>
    </location>
</feature>
<dbReference type="HOGENOM" id="CLU_871768_0_0_1"/>
<dbReference type="EMBL" id="JH921436">
    <property type="protein sequence ID" value="EKD17559.1"/>
    <property type="molecule type" value="Genomic_DNA"/>
</dbReference>